<name>A0A9P3PT38_LYOSH</name>
<sequence>MSMTNIHCFKLNDGTSIPWLAWGNGSGQAQKVPVERGMQALATLWESVVLSEKNSGQKLALWLERSNGFTRRLHVGSGARLESLLLALEANLCLGPSSLQCNPTTRTSPCSSAPSLLSLSCLSPTWRSEETGYAAS</sequence>
<reference evidence="1" key="1">
    <citation type="submission" date="2022-07" db="EMBL/GenBank/DDBJ databases">
        <title>The genome of Lyophyllum shimeji provides insight into the initial evolution of ectomycorrhizal fungal genome.</title>
        <authorList>
            <person name="Kobayashi Y."/>
            <person name="Shibata T."/>
            <person name="Hirakawa H."/>
            <person name="Shigenobu S."/>
            <person name="Nishiyama T."/>
            <person name="Yamada A."/>
            <person name="Hasebe M."/>
            <person name="Kawaguchi M."/>
        </authorList>
    </citation>
    <scope>NUCLEOTIDE SEQUENCE</scope>
    <source>
        <strain evidence="1">AT787</strain>
    </source>
</reference>
<gene>
    <name evidence="1" type="ORF">LshimejAT787_1103300</name>
</gene>
<comment type="caution">
    <text evidence="1">The sequence shown here is derived from an EMBL/GenBank/DDBJ whole genome shotgun (WGS) entry which is preliminary data.</text>
</comment>
<organism evidence="1 2">
    <name type="scientific">Lyophyllum shimeji</name>
    <name type="common">Hon-shimeji</name>
    <name type="synonym">Tricholoma shimeji</name>
    <dbReference type="NCBI Taxonomy" id="47721"/>
    <lineage>
        <taxon>Eukaryota</taxon>
        <taxon>Fungi</taxon>
        <taxon>Dikarya</taxon>
        <taxon>Basidiomycota</taxon>
        <taxon>Agaricomycotina</taxon>
        <taxon>Agaricomycetes</taxon>
        <taxon>Agaricomycetidae</taxon>
        <taxon>Agaricales</taxon>
        <taxon>Tricholomatineae</taxon>
        <taxon>Lyophyllaceae</taxon>
        <taxon>Lyophyllum</taxon>
    </lineage>
</organism>
<keyword evidence="2" id="KW-1185">Reference proteome</keyword>
<proteinExistence type="predicted"/>
<protein>
    <submittedName>
        <fullName evidence="1">Uncharacterized protein</fullName>
    </submittedName>
</protein>
<evidence type="ECO:0000313" key="1">
    <source>
        <dbReference type="EMBL" id="GLB42315.1"/>
    </source>
</evidence>
<evidence type="ECO:0000313" key="2">
    <source>
        <dbReference type="Proteomes" id="UP001063166"/>
    </source>
</evidence>
<dbReference type="OrthoDB" id="416253at2759"/>
<dbReference type="Proteomes" id="UP001063166">
    <property type="component" value="Unassembled WGS sequence"/>
</dbReference>
<dbReference type="EMBL" id="BRPK01000011">
    <property type="protein sequence ID" value="GLB42315.1"/>
    <property type="molecule type" value="Genomic_DNA"/>
</dbReference>
<dbReference type="AlphaFoldDB" id="A0A9P3PT38"/>
<accession>A0A9P3PT38</accession>